<dbReference type="EC" id="3.2.1.52" evidence="3"/>
<evidence type="ECO:0000256" key="6">
    <source>
        <dbReference type="SAM" id="MobiDB-lite"/>
    </source>
</evidence>
<comment type="catalytic activity">
    <reaction evidence="1">
        <text>Hydrolysis of terminal non-reducing N-acetyl-D-hexosamine residues in N-acetyl-beta-D-hexosaminides.</text>
        <dbReference type="EC" id="3.2.1.52"/>
    </reaction>
</comment>
<evidence type="ECO:0000256" key="1">
    <source>
        <dbReference type="ARBA" id="ARBA00001231"/>
    </source>
</evidence>
<dbReference type="InterPro" id="IPR001764">
    <property type="entry name" value="Glyco_hydro_3_N"/>
</dbReference>
<dbReference type="PANTHER" id="PTHR30480:SF13">
    <property type="entry name" value="BETA-HEXOSAMINIDASE"/>
    <property type="match status" value="1"/>
</dbReference>
<gene>
    <name evidence="9" type="ORF">K8V70_07630</name>
</gene>
<keyword evidence="4 9" id="KW-0378">Hydrolase</keyword>
<accession>A0A921LUD7</accession>
<keyword evidence="7" id="KW-0732">Signal</keyword>
<reference evidence="9" key="1">
    <citation type="journal article" date="2021" name="PeerJ">
        <title>Extensive microbial diversity within the chicken gut microbiome revealed by metagenomics and culture.</title>
        <authorList>
            <person name="Gilroy R."/>
            <person name="Ravi A."/>
            <person name="Getino M."/>
            <person name="Pursley I."/>
            <person name="Horton D.L."/>
            <person name="Alikhan N.F."/>
            <person name="Baker D."/>
            <person name="Gharbi K."/>
            <person name="Hall N."/>
            <person name="Watson M."/>
            <person name="Adriaenssens E.M."/>
            <person name="Foster-Nyarko E."/>
            <person name="Jarju S."/>
            <person name="Secka A."/>
            <person name="Antonio M."/>
            <person name="Oren A."/>
            <person name="Chaudhuri R.R."/>
            <person name="La Ragione R."/>
            <person name="Hildebrand F."/>
            <person name="Pallen M.J."/>
        </authorList>
    </citation>
    <scope>NUCLEOTIDE SEQUENCE</scope>
    <source>
        <strain evidence="9">ChiHjej13B12-9602</strain>
    </source>
</reference>
<evidence type="ECO:0000256" key="3">
    <source>
        <dbReference type="ARBA" id="ARBA00012663"/>
    </source>
</evidence>
<dbReference type="SUPFAM" id="SSF51445">
    <property type="entry name" value="(Trans)glycosidases"/>
    <property type="match status" value="1"/>
</dbReference>
<name>A0A921LUD7_9ACTN</name>
<proteinExistence type="inferred from homology"/>
<dbReference type="Gene3D" id="3.20.20.300">
    <property type="entry name" value="Glycoside hydrolase, family 3, N-terminal domain"/>
    <property type="match status" value="1"/>
</dbReference>
<sequence length="421" mass="43595">MLNSNGPAITRRSLIAAGTLAGLAAGTAGCSALADSGLLPDDGDATVWDRPAAQHGSAEQAEQAEPEPTAAERLLAAMTLEQKVAQLFIVTPEQLTGASTATIAGDMTKRALAEIPVGGLCYFRKNLVRAEQVRNLLSGTRELGLGAGAGVAPFLSIDEEGGPLVARVANCGLFDVERFPNMAEIGATGDPAQAARVGETIGTYLREIGFNLDFAPIADVLTNPDNTAIGARSFSSDADLAAQMVAAEVAAMLETGTLPCVKHFPGHGDTAGDSHAGAVYAERTREQIESCEFKPFISAIEAGCPMVMVGHIETPNFAADGLPASLSPFMMGDILRGELGFEGVIISDSFGMGAITQNFSAADAAVRYFEAGGDILLMTPDLRSATAGVVAAVNDGRLSEERIDESVKRVLELKESAGIIA</sequence>
<dbReference type="GO" id="GO:0004563">
    <property type="term" value="F:beta-N-acetylhexosaminidase activity"/>
    <property type="evidence" value="ECO:0007669"/>
    <property type="project" value="UniProtKB-EC"/>
</dbReference>
<feature type="signal peptide" evidence="7">
    <location>
        <begin position="1"/>
        <end position="34"/>
    </location>
</feature>
<organism evidence="9 10">
    <name type="scientific">Enorma phocaeensis</name>
    <dbReference type="NCBI Taxonomy" id="1871019"/>
    <lineage>
        <taxon>Bacteria</taxon>
        <taxon>Bacillati</taxon>
        <taxon>Actinomycetota</taxon>
        <taxon>Coriobacteriia</taxon>
        <taxon>Coriobacteriales</taxon>
        <taxon>Coriobacteriaceae</taxon>
        <taxon>Enorma</taxon>
    </lineage>
</organism>
<evidence type="ECO:0000256" key="5">
    <source>
        <dbReference type="ARBA" id="ARBA00023295"/>
    </source>
</evidence>
<feature type="region of interest" description="Disordered" evidence="6">
    <location>
        <begin position="44"/>
        <end position="68"/>
    </location>
</feature>
<dbReference type="PROSITE" id="PS51318">
    <property type="entry name" value="TAT"/>
    <property type="match status" value="1"/>
</dbReference>
<comment type="caution">
    <text evidence="9">The sequence shown here is derived from an EMBL/GenBank/DDBJ whole genome shotgun (WGS) entry which is preliminary data.</text>
</comment>
<protein>
    <recommendedName>
        <fullName evidence="3">beta-N-acetylhexosaminidase</fullName>
        <ecNumber evidence="3">3.2.1.52</ecNumber>
    </recommendedName>
</protein>
<dbReference type="InterPro" id="IPR019800">
    <property type="entry name" value="Glyco_hydro_3_AS"/>
</dbReference>
<dbReference type="InterPro" id="IPR050226">
    <property type="entry name" value="NagZ_Beta-hexosaminidase"/>
</dbReference>
<dbReference type="PROSITE" id="PS00775">
    <property type="entry name" value="GLYCOSYL_HYDROL_F3"/>
    <property type="match status" value="1"/>
</dbReference>
<dbReference type="InterPro" id="IPR017853">
    <property type="entry name" value="GH"/>
</dbReference>
<evidence type="ECO:0000313" key="10">
    <source>
        <dbReference type="Proteomes" id="UP000753256"/>
    </source>
</evidence>
<feature type="chain" id="PRO_5037801397" description="beta-N-acetylhexosaminidase" evidence="7">
    <location>
        <begin position="35"/>
        <end position="421"/>
    </location>
</feature>
<dbReference type="InterPro" id="IPR006311">
    <property type="entry name" value="TAT_signal"/>
</dbReference>
<dbReference type="EMBL" id="DYUZ01000029">
    <property type="protein sequence ID" value="HJG37712.1"/>
    <property type="molecule type" value="Genomic_DNA"/>
</dbReference>
<dbReference type="AlphaFoldDB" id="A0A921LUD7"/>
<feature type="compositionally biased region" description="Low complexity" evidence="6">
    <location>
        <begin position="58"/>
        <end position="68"/>
    </location>
</feature>
<evidence type="ECO:0000256" key="4">
    <source>
        <dbReference type="ARBA" id="ARBA00022801"/>
    </source>
</evidence>
<evidence type="ECO:0000313" key="9">
    <source>
        <dbReference type="EMBL" id="HJG37712.1"/>
    </source>
</evidence>
<dbReference type="InterPro" id="IPR036962">
    <property type="entry name" value="Glyco_hydro_3_N_sf"/>
</dbReference>
<dbReference type="PANTHER" id="PTHR30480">
    <property type="entry name" value="BETA-HEXOSAMINIDASE-RELATED"/>
    <property type="match status" value="1"/>
</dbReference>
<dbReference type="RefSeq" id="WP_273190643.1">
    <property type="nucleotide sequence ID" value="NZ_DYUZ01000029.1"/>
</dbReference>
<reference evidence="9" key="2">
    <citation type="submission" date="2021-09" db="EMBL/GenBank/DDBJ databases">
        <authorList>
            <person name="Gilroy R."/>
        </authorList>
    </citation>
    <scope>NUCLEOTIDE SEQUENCE</scope>
    <source>
        <strain evidence="9">ChiHjej13B12-9602</strain>
    </source>
</reference>
<evidence type="ECO:0000256" key="7">
    <source>
        <dbReference type="SAM" id="SignalP"/>
    </source>
</evidence>
<comment type="similarity">
    <text evidence="2">Belongs to the glycosyl hydrolase 3 family.</text>
</comment>
<feature type="domain" description="Glycoside hydrolase family 3 N-terminal" evidence="8">
    <location>
        <begin position="79"/>
        <end position="413"/>
    </location>
</feature>
<dbReference type="Pfam" id="PF00933">
    <property type="entry name" value="Glyco_hydro_3"/>
    <property type="match status" value="1"/>
</dbReference>
<dbReference type="PRINTS" id="PR00133">
    <property type="entry name" value="GLHYDRLASE3"/>
</dbReference>
<keyword evidence="5" id="KW-0326">Glycosidase</keyword>
<dbReference type="GO" id="GO:0009254">
    <property type="term" value="P:peptidoglycan turnover"/>
    <property type="evidence" value="ECO:0007669"/>
    <property type="project" value="TreeGrafter"/>
</dbReference>
<dbReference type="Proteomes" id="UP000753256">
    <property type="component" value="Unassembled WGS sequence"/>
</dbReference>
<dbReference type="GO" id="GO:0005975">
    <property type="term" value="P:carbohydrate metabolic process"/>
    <property type="evidence" value="ECO:0007669"/>
    <property type="project" value="InterPro"/>
</dbReference>
<evidence type="ECO:0000256" key="2">
    <source>
        <dbReference type="ARBA" id="ARBA00005336"/>
    </source>
</evidence>
<evidence type="ECO:0000259" key="8">
    <source>
        <dbReference type="Pfam" id="PF00933"/>
    </source>
</evidence>